<dbReference type="GO" id="GO:0001508">
    <property type="term" value="P:action potential"/>
    <property type="evidence" value="ECO:0007669"/>
    <property type="project" value="TreeGrafter"/>
</dbReference>
<dbReference type="SUPFAM" id="SSF54695">
    <property type="entry name" value="POZ domain"/>
    <property type="match status" value="1"/>
</dbReference>
<evidence type="ECO:0000256" key="7">
    <source>
        <dbReference type="ARBA" id="ARBA00022882"/>
    </source>
</evidence>
<feature type="transmembrane region" description="Helical" evidence="14">
    <location>
        <begin position="1590"/>
        <end position="1608"/>
    </location>
</feature>
<dbReference type="GO" id="GO:0008076">
    <property type="term" value="C:voltage-gated potassium channel complex"/>
    <property type="evidence" value="ECO:0007669"/>
    <property type="project" value="InterPro"/>
</dbReference>
<evidence type="ECO:0000256" key="14">
    <source>
        <dbReference type="SAM" id="Phobius"/>
    </source>
</evidence>
<dbReference type="FunFam" id="1.20.120.350:FF:000018">
    <property type="entry name" value="Potassium voltage-gated channel subfamily B member"/>
    <property type="match status" value="1"/>
</dbReference>
<evidence type="ECO:0000256" key="3">
    <source>
        <dbReference type="ARBA" id="ARBA00022538"/>
    </source>
</evidence>
<keyword evidence="10" id="KW-0406">Ion transport</keyword>
<evidence type="ECO:0000256" key="5">
    <source>
        <dbReference type="ARBA" id="ARBA00022692"/>
    </source>
</evidence>
<evidence type="ECO:0000256" key="6">
    <source>
        <dbReference type="ARBA" id="ARBA00022826"/>
    </source>
</evidence>
<dbReference type="OrthoDB" id="296522at2759"/>
<feature type="transmembrane region" description="Helical" evidence="14">
    <location>
        <begin position="411"/>
        <end position="432"/>
    </location>
</feature>
<feature type="transmembrane region" description="Helical" evidence="14">
    <location>
        <begin position="350"/>
        <end position="371"/>
    </location>
</feature>
<evidence type="ECO:0000256" key="2">
    <source>
        <dbReference type="ARBA" id="ARBA00022448"/>
    </source>
</evidence>
<dbReference type="FunFam" id="3.30.710.10:FF:000010">
    <property type="entry name" value="Potassium voltage-gated channel subfamily B member"/>
    <property type="match status" value="1"/>
</dbReference>
<keyword evidence="6" id="KW-0631">Potassium channel</keyword>
<feature type="transmembrane region" description="Helical" evidence="14">
    <location>
        <begin position="204"/>
        <end position="226"/>
    </location>
</feature>
<dbReference type="PRINTS" id="PR00169">
    <property type="entry name" value="KCHANNEL"/>
</dbReference>
<sequence length="1842" mass="206671">MYIYTGIFVNLLQTGAEGRMGEVGAVRCRSMSSLPPEPFMIMRSKALNRRVVINVGGVKHEVLWRTLERLPHTRLGRLRECNTHEAITELCDDYSLIDNEYFFDRHPKSFSSILNFYRTGKLHLVDEMCVLAFSDDLEYWGVDELYLESCCQHKYHQRKEHVHEEMRKEAESLRQRDEEEFGEGKCAYYQQFLWDLLEKPTTSIAARVIAVISILFIVLSTIALTLNTIPQMQVTDSQGVVQDNPQLAMVEAVCITWFTLEYLLRFSASPNKWKFFKGGLNVIDLLAILPYYVSLFLVETNKNANDQFQDVRRVVQIFRIMRILRILKLARHSTGLQSLGFTLKNSYKELGLLMLFLAMGVLIFSSLAYFAEKEEPGTKFISIPETFWWAGITMTTVGYGDIYPTTPLGKVIGSVCCICGVLVVALPIPIIVNNFSEFYKNQMRREKALKRREALERAKREGSIVSFHHINLRDAFAKSMDLIDVIVDTGAPGGPLWGGRSLSQSETRSPQDPPTDGSNRRIQSPNVSGRLRPPRRAILSRHNLGEGEGPIEVAATGSAGGSMKAKPRITASQQVALPALPPVGPAILPPSLLDLESPPMQTQTSHQEQGHDSKNESIVLSKLDEIPSEIECCFCNNKDYKEHTDPESLMMFPTSDFRNPVCLEMKLIRTGEAGELAAAIASGPMEMGSIDSSDTYASCNTQPFASQGDLSEEDSNLYINPMLNASGARSVKKSASGDTALHAIADDDVFQIQDRGSRGSLNETPLPKHRKTRFMQSAKLCEPSNLGEGASRESDESLETLKKRRTSIMTSKPLATATRLINQHLFGLQALSKSGKSRNGESRSSLSVDSIDSRICPTPETHRRSKSILKKHESTTCGLNHRPSREDPEAEKLISDSTSGGGDEYSPQRTRAVLKFSLDSQPPLYICPPPPPMDQSPTEETKLLSRRHHNLSSSDCVHNNNSNLNVDSRCNERYKAVSDERCNPTTHRAVTAGRIRQSNLLWPAVRASQVRLAESRTLRHNGAAEAAEYRTNSSAQYFIVCRLCETTNLIDRKLVNIYTHAELVEIMIKINSFYSIPNLGLLGVYFVEVLSRNYYLSRNVMAMNQPVIQLYAIDNIVALVTALHGIWILTKSSSVGYESFSSSAHEANFRKIAPKSKLDLAFALYTSSILVRSILMLSVVALHPTTFHFLDMFSEVFIAIIQGAMTIVLLQVRLLIKSIVTRLYGVNALVRKMTLLVDDHADFVDLLVDVNSAYSVPTLAMLAVIFSELLSRVFYISQNNTVEWDLTICIYFVDNLLALISILHALWVLTDTCSKAGRVVSVYQLLSQLFIVDVPRIRMQHRKQDIDVDIENKTSMLTSDTNNQCRIIFTVISSAVMVVQFLLKSAKFRRMIKSENQLSADSCGPVIYLVSNSLARLALMAYGCVSLKTRTSDVADLISEMLLNILQLLLFLNIIQFCTNTSSVSIYVNRLIKYFRRNYFLIQKHENSRHYLELLNDIYGAQILALIMNVFVELLSRLYYVIQTQIRLLHGGRFAVVLESGLYPDLPDASVLVKCHHQPGSPILDGFQFKFPRALGLFPISKTGESPRRLRLYSASAVVSILCLAFALQSAHCYCNFSSATKRDNAFIIATLAYGKLTAVSFPVAIHLRVFLRPANHRRLVFAEERATKIGTAVSAVLTSVQEMAVVFSLIMTCRETPDAECYIRVTNEGIYAYLFFLQFLLLMQWANVVNSLRRKLASLVMDLQIGKIDLESHSRALALCKIAVDVFGPQLAFSVISCFCTILCSCFYNYYNLREYFPIRDRFTVVYAYLTVDTLSLVLSGMQLFAIASPSGIEQTVSELF</sequence>
<dbReference type="GO" id="GO:0005251">
    <property type="term" value="F:delayed rectifier potassium channel activity"/>
    <property type="evidence" value="ECO:0007669"/>
    <property type="project" value="TreeGrafter"/>
</dbReference>
<evidence type="ECO:0000256" key="10">
    <source>
        <dbReference type="ARBA" id="ARBA00023065"/>
    </source>
</evidence>
<keyword evidence="2" id="KW-0813">Transport</keyword>
<feature type="transmembrane region" description="Helical" evidence="14">
    <location>
        <begin position="386"/>
        <end position="404"/>
    </location>
</feature>
<dbReference type="PANTHER" id="PTHR11537">
    <property type="entry name" value="VOLTAGE-GATED POTASSIUM CHANNEL"/>
    <property type="match status" value="1"/>
</dbReference>
<organism evidence="16 17">
    <name type="scientific">Nesidiocoris tenuis</name>
    <dbReference type="NCBI Taxonomy" id="355587"/>
    <lineage>
        <taxon>Eukaryota</taxon>
        <taxon>Metazoa</taxon>
        <taxon>Ecdysozoa</taxon>
        <taxon>Arthropoda</taxon>
        <taxon>Hexapoda</taxon>
        <taxon>Insecta</taxon>
        <taxon>Pterygota</taxon>
        <taxon>Neoptera</taxon>
        <taxon>Paraneoptera</taxon>
        <taxon>Hemiptera</taxon>
        <taxon>Heteroptera</taxon>
        <taxon>Panheteroptera</taxon>
        <taxon>Cimicomorpha</taxon>
        <taxon>Miridae</taxon>
        <taxon>Dicyphina</taxon>
        <taxon>Nesidiocoris</taxon>
    </lineage>
</organism>
<dbReference type="Pfam" id="PF00520">
    <property type="entry name" value="Ion_trans"/>
    <property type="match status" value="1"/>
</dbReference>
<proteinExistence type="predicted"/>
<evidence type="ECO:0000256" key="1">
    <source>
        <dbReference type="ARBA" id="ARBA00004141"/>
    </source>
</evidence>
<dbReference type="SUPFAM" id="SSF81324">
    <property type="entry name" value="Voltage-gated potassium channels"/>
    <property type="match status" value="1"/>
</dbReference>
<dbReference type="PRINTS" id="PR01491">
    <property type="entry name" value="KVCHANNEL"/>
</dbReference>
<keyword evidence="17" id="KW-1185">Reference proteome</keyword>
<accession>A0A6H5GGW1</accession>
<feature type="transmembrane region" description="Helical" evidence="14">
    <location>
        <begin position="1711"/>
        <end position="1730"/>
    </location>
</feature>
<evidence type="ECO:0000256" key="12">
    <source>
        <dbReference type="ARBA" id="ARBA00023303"/>
    </source>
</evidence>
<feature type="transmembrane region" description="Helical" evidence="14">
    <location>
        <begin position="1628"/>
        <end position="1652"/>
    </location>
</feature>
<dbReference type="FunFam" id="1.10.287.70:FF:000034">
    <property type="entry name" value="Potassium voltage-gated channel subfamily B member"/>
    <property type="match status" value="1"/>
</dbReference>
<feature type="transmembrane region" description="Helical" evidence="14">
    <location>
        <begin position="1288"/>
        <end position="1310"/>
    </location>
</feature>
<feature type="transmembrane region" description="Helical" evidence="14">
    <location>
        <begin position="246"/>
        <end position="263"/>
    </location>
</feature>
<dbReference type="CDD" id="cd18413">
    <property type="entry name" value="BTB_POZ_Shab-like"/>
    <property type="match status" value="1"/>
</dbReference>
<dbReference type="InterPro" id="IPR028325">
    <property type="entry name" value="VG_K_chnl"/>
</dbReference>
<feature type="transmembrane region" description="Helical" evidence="14">
    <location>
        <begin position="1498"/>
        <end position="1520"/>
    </location>
</feature>
<feature type="domain" description="BTB" evidence="15">
    <location>
        <begin position="49"/>
        <end position="158"/>
    </location>
</feature>
<keyword evidence="4" id="KW-0597">Phosphoprotein</keyword>
<keyword evidence="3" id="KW-0633">Potassium transport</keyword>
<keyword evidence="5 14" id="KW-0812">Transmembrane</keyword>
<feature type="transmembrane region" description="Helical" evidence="14">
    <location>
        <begin position="1772"/>
        <end position="1792"/>
    </location>
</feature>
<dbReference type="InterPro" id="IPR000210">
    <property type="entry name" value="BTB/POZ_dom"/>
</dbReference>
<dbReference type="EMBL" id="CADCXU010010461">
    <property type="protein sequence ID" value="CAB0001271.1"/>
    <property type="molecule type" value="Genomic_DNA"/>
</dbReference>
<keyword evidence="8" id="KW-0630">Potassium</keyword>
<dbReference type="Proteomes" id="UP000479000">
    <property type="component" value="Unassembled WGS sequence"/>
</dbReference>
<feature type="transmembrane region" description="Helical" evidence="14">
    <location>
        <begin position="275"/>
        <end position="293"/>
    </location>
</feature>
<dbReference type="PANTHER" id="PTHR11537:SF254">
    <property type="entry name" value="POTASSIUM VOLTAGE-GATED CHANNEL PROTEIN SHAB"/>
    <property type="match status" value="1"/>
</dbReference>
<feature type="compositionally biased region" description="Polar residues" evidence="13">
    <location>
        <begin position="501"/>
        <end position="527"/>
    </location>
</feature>
<feature type="transmembrane region" description="Helical" evidence="14">
    <location>
        <begin position="1162"/>
        <end position="1184"/>
    </location>
</feature>
<feature type="transmembrane region" description="Helical" evidence="14">
    <location>
        <begin position="1367"/>
        <end position="1386"/>
    </location>
</feature>
<feature type="transmembrane region" description="Helical" evidence="14">
    <location>
        <begin position="1073"/>
        <end position="1095"/>
    </location>
</feature>
<dbReference type="SMART" id="SM00225">
    <property type="entry name" value="BTB"/>
    <property type="match status" value="1"/>
</dbReference>
<feature type="transmembrane region" description="Helical" evidence="14">
    <location>
        <begin position="1196"/>
        <end position="1216"/>
    </location>
</feature>
<name>A0A6H5GGW1_9HEMI</name>
<feature type="transmembrane region" description="Helical" evidence="14">
    <location>
        <begin position="1807"/>
        <end position="1829"/>
    </location>
</feature>
<dbReference type="InterPro" id="IPR003131">
    <property type="entry name" value="T1-type_BTB"/>
</dbReference>
<dbReference type="InterPro" id="IPR027359">
    <property type="entry name" value="Volt_channel_dom_sf"/>
</dbReference>
<evidence type="ECO:0000256" key="13">
    <source>
        <dbReference type="SAM" id="MobiDB-lite"/>
    </source>
</evidence>
<gene>
    <name evidence="16" type="ORF">NTEN_LOCUS7058</name>
</gene>
<evidence type="ECO:0000313" key="17">
    <source>
        <dbReference type="Proteomes" id="UP000479000"/>
    </source>
</evidence>
<dbReference type="PRINTS" id="PR01494">
    <property type="entry name" value="KV9CHANNEL"/>
</dbReference>
<keyword evidence="7" id="KW-0851">Voltage-gated channel</keyword>
<reference evidence="16 17" key="1">
    <citation type="submission" date="2020-02" db="EMBL/GenBank/DDBJ databases">
        <authorList>
            <person name="Ferguson B K."/>
        </authorList>
    </citation>
    <scope>NUCLEOTIDE SEQUENCE [LARGE SCALE GENOMIC DNA]</scope>
</reference>
<protein>
    <recommendedName>
        <fullName evidence="15">BTB domain-containing protein</fullName>
    </recommendedName>
</protein>
<dbReference type="InterPro" id="IPR011333">
    <property type="entry name" value="SKP1/BTB/POZ_sf"/>
</dbReference>
<dbReference type="GO" id="GO:0051260">
    <property type="term" value="P:protein homooligomerization"/>
    <property type="evidence" value="ECO:0007669"/>
    <property type="project" value="InterPro"/>
</dbReference>
<feature type="transmembrane region" description="Helical" evidence="14">
    <location>
        <begin position="1254"/>
        <end position="1276"/>
    </location>
</feature>
<feature type="region of interest" description="Disordered" evidence="13">
    <location>
        <begin position="496"/>
        <end position="536"/>
    </location>
</feature>
<evidence type="ECO:0000313" key="16">
    <source>
        <dbReference type="EMBL" id="CAB0001271.1"/>
    </source>
</evidence>
<dbReference type="InterPro" id="IPR003971">
    <property type="entry name" value="K_chnl_volt-dep_Kv5/Kv9"/>
</dbReference>
<evidence type="ECO:0000259" key="15">
    <source>
        <dbReference type="SMART" id="SM00225"/>
    </source>
</evidence>
<keyword evidence="12" id="KW-0407">Ion channel</keyword>
<evidence type="ECO:0000256" key="11">
    <source>
        <dbReference type="ARBA" id="ARBA00023136"/>
    </source>
</evidence>
<keyword evidence="9 14" id="KW-1133">Transmembrane helix</keyword>
<dbReference type="Gene3D" id="1.10.287.70">
    <property type="match status" value="1"/>
</dbReference>
<feature type="region of interest" description="Disordered" evidence="13">
    <location>
        <begin position="857"/>
        <end position="907"/>
    </location>
</feature>
<dbReference type="InterPro" id="IPR003968">
    <property type="entry name" value="K_chnl_volt-dep_Kv"/>
</dbReference>
<dbReference type="Gene3D" id="3.30.710.10">
    <property type="entry name" value="Potassium Channel Kv1.1, Chain A"/>
    <property type="match status" value="1"/>
</dbReference>
<evidence type="ECO:0000256" key="8">
    <source>
        <dbReference type="ARBA" id="ARBA00022958"/>
    </source>
</evidence>
<evidence type="ECO:0000256" key="4">
    <source>
        <dbReference type="ARBA" id="ARBA00022553"/>
    </source>
</evidence>
<comment type="subcellular location">
    <subcellularLocation>
        <location evidence="1">Membrane</location>
        <topology evidence="1">Multi-pass membrane protein</topology>
    </subcellularLocation>
</comment>
<feature type="transmembrane region" description="Helical" evidence="14">
    <location>
        <begin position="1437"/>
        <end position="1455"/>
    </location>
</feature>
<feature type="transmembrane region" description="Helical" evidence="14">
    <location>
        <begin position="1107"/>
        <end position="1129"/>
    </location>
</feature>
<feature type="compositionally biased region" description="Basic and acidic residues" evidence="13">
    <location>
        <begin position="883"/>
        <end position="894"/>
    </location>
</feature>
<dbReference type="Pfam" id="PF02214">
    <property type="entry name" value="BTB_2"/>
    <property type="match status" value="1"/>
</dbReference>
<dbReference type="Gene3D" id="1.20.120.350">
    <property type="entry name" value="Voltage-gated potassium channels. Chain C"/>
    <property type="match status" value="1"/>
</dbReference>
<evidence type="ECO:0000256" key="9">
    <source>
        <dbReference type="ARBA" id="ARBA00022989"/>
    </source>
</evidence>
<keyword evidence="11 14" id="KW-0472">Membrane</keyword>
<dbReference type="InterPro" id="IPR005821">
    <property type="entry name" value="Ion_trans_dom"/>
</dbReference>